<dbReference type="InterPro" id="IPR013022">
    <property type="entry name" value="Xyl_isomerase-like_TIM-brl"/>
</dbReference>
<accession>A0A418M2V6</accession>
<keyword evidence="1" id="KW-0732">Signal</keyword>
<dbReference type="OrthoDB" id="1114629at2"/>
<dbReference type="Gene3D" id="3.20.20.150">
    <property type="entry name" value="Divalent-metal-dependent TIM barrel enzymes"/>
    <property type="match status" value="1"/>
</dbReference>
<dbReference type="PANTHER" id="PTHR12110">
    <property type="entry name" value="HYDROXYPYRUVATE ISOMERASE"/>
    <property type="match status" value="1"/>
</dbReference>
<keyword evidence="4" id="KW-1185">Reference proteome</keyword>
<proteinExistence type="predicted"/>
<feature type="signal peptide" evidence="1">
    <location>
        <begin position="1"/>
        <end position="26"/>
    </location>
</feature>
<dbReference type="InterPro" id="IPR006311">
    <property type="entry name" value="TAT_signal"/>
</dbReference>
<dbReference type="InterPro" id="IPR036237">
    <property type="entry name" value="Xyl_isomerase-like_sf"/>
</dbReference>
<protein>
    <submittedName>
        <fullName evidence="3">Sugar phosphate isomerase/epimerase</fullName>
    </submittedName>
</protein>
<reference evidence="3 4" key="1">
    <citation type="submission" date="2018-08" db="EMBL/GenBank/DDBJ databases">
        <title>Fibrisoma montanum sp. nov., isolated from Danxia mountain soil.</title>
        <authorList>
            <person name="Huang Y."/>
        </authorList>
    </citation>
    <scope>NUCLEOTIDE SEQUENCE [LARGE SCALE GENOMIC DNA]</scope>
    <source>
        <strain evidence="3 4">HYT19</strain>
    </source>
</reference>
<sequence length="311" mass="34248">MTDRRSFLKQATGALAGMAALPAVFAEPTAKKMFFDISLAEWSLHKSIRAGKLTNLDFPAVAKNEFGISIVEYVNQFFMDKAQDKAYLNDLLKRCKDNGVTNHLIMIDGEGGLAETDAAKRNEAVEKHKKWVECAKYLGCKTIRVNSFGRGSAEDVAKAAVEGLGKLGEFAKPMNINIIVENHGGYSSNGQWLSGVMKQVNMKNVGTLPDFGNFCVKRSEGTEWGGKCVEEYDRYKGVAEMMPFAKGVSAKTHEFDASGNCVETDYNRILKIVKDSGFRGIAGIEYEGEKLDEYEGIKKTKALLERVGPLV</sequence>
<dbReference type="EMBL" id="QXED01000007">
    <property type="protein sequence ID" value="RIV19879.1"/>
    <property type="molecule type" value="Genomic_DNA"/>
</dbReference>
<evidence type="ECO:0000313" key="4">
    <source>
        <dbReference type="Proteomes" id="UP000283523"/>
    </source>
</evidence>
<evidence type="ECO:0000313" key="3">
    <source>
        <dbReference type="EMBL" id="RIV19879.1"/>
    </source>
</evidence>
<dbReference type="PROSITE" id="PS51318">
    <property type="entry name" value="TAT"/>
    <property type="match status" value="1"/>
</dbReference>
<dbReference type="GO" id="GO:0016853">
    <property type="term" value="F:isomerase activity"/>
    <property type="evidence" value="ECO:0007669"/>
    <property type="project" value="UniProtKB-KW"/>
</dbReference>
<dbReference type="InterPro" id="IPR050312">
    <property type="entry name" value="IolE/XylAMocC-like"/>
</dbReference>
<dbReference type="RefSeq" id="WP_119670164.1">
    <property type="nucleotide sequence ID" value="NZ_QXED01000007.1"/>
</dbReference>
<gene>
    <name evidence="3" type="ORF">DYU11_23445</name>
</gene>
<dbReference type="Proteomes" id="UP000283523">
    <property type="component" value="Unassembled WGS sequence"/>
</dbReference>
<organism evidence="3 4">
    <name type="scientific">Fibrisoma montanum</name>
    <dbReference type="NCBI Taxonomy" id="2305895"/>
    <lineage>
        <taxon>Bacteria</taxon>
        <taxon>Pseudomonadati</taxon>
        <taxon>Bacteroidota</taxon>
        <taxon>Cytophagia</taxon>
        <taxon>Cytophagales</taxon>
        <taxon>Spirosomataceae</taxon>
        <taxon>Fibrisoma</taxon>
    </lineage>
</organism>
<name>A0A418M2V6_9BACT</name>
<evidence type="ECO:0000259" key="2">
    <source>
        <dbReference type="Pfam" id="PF01261"/>
    </source>
</evidence>
<dbReference type="Pfam" id="PF01261">
    <property type="entry name" value="AP_endonuc_2"/>
    <property type="match status" value="1"/>
</dbReference>
<keyword evidence="3" id="KW-0413">Isomerase</keyword>
<feature type="domain" description="Xylose isomerase-like TIM barrel" evidence="2">
    <location>
        <begin position="65"/>
        <end position="302"/>
    </location>
</feature>
<feature type="chain" id="PRO_5019287071" evidence="1">
    <location>
        <begin position="27"/>
        <end position="311"/>
    </location>
</feature>
<comment type="caution">
    <text evidence="3">The sequence shown here is derived from an EMBL/GenBank/DDBJ whole genome shotgun (WGS) entry which is preliminary data.</text>
</comment>
<dbReference type="PANTHER" id="PTHR12110:SF53">
    <property type="entry name" value="BLR5974 PROTEIN"/>
    <property type="match status" value="1"/>
</dbReference>
<dbReference type="AlphaFoldDB" id="A0A418M2V6"/>
<dbReference type="SUPFAM" id="SSF51658">
    <property type="entry name" value="Xylose isomerase-like"/>
    <property type="match status" value="1"/>
</dbReference>
<evidence type="ECO:0000256" key="1">
    <source>
        <dbReference type="SAM" id="SignalP"/>
    </source>
</evidence>